<keyword evidence="3" id="KW-1185">Reference proteome</keyword>
<evidence type="ECO:0000256" key="1">
    <source>
        <dbReference type="SAM" id="Phobius"/>
    </source>
</evidence>
<comment type="caution">
    <text evidence="2">The sequence shown here is derived from an EMBL/GenBank/DDBJ whole genome shotgun (WGS) entry which is preliminary data.</text>
</comment>
<dbReference type="STRING" id="1642818.AWE51_20685"/>
<name>A0A163BV10_9FLAO</name>
<feature type="transmembrane region" description="Helical" evidence="1">
    <location>
        <begin position="90"/>
        <end position="111"/>
    </location>
</feature>
<dbReference type="AlphaFoldDB" id="A0A163BV10"/>
<keyword evidence="1" id="KW-0472">Membrane</keyword>
<feature type="transmembrane region" description="Helical" evidence="1">
    <location>
        <begin position="123"/>
        <end position="146"/>
    </location>
</feature>
<gene>
    <name evidence="2" type="ORF">AWE51_20685</name>
</gene>
<reference evidence="2 3" key="1">
    <citation type="submission" date="2016-01" db="EMBL/GenBank/DDBJ databases">
        <title>The draft genome sequence of Aquimarina sp. RZW4-3-2.</title>
        <authorList>
            <person name="Wang Y."/>
        </authorList>
    </citation>
    <scope>NUCLEOTIDE SEQUENCE [LARGE SCALE GENOMIC DNA]</scope>
    <source>
        <strain evidence="2 3">RZW4-3-2</strain>
    </source>
</reference>
<evidence type="ECO:0008006" key="4">
    <source>
        <dbReference type="Google" id="ProtNLM"/>
    </source>
</evidence>
<accession>A0A163BV10</accession>
<evidence type="ECO:0000313" key="3">
    <source>
        <dbReference type="Proteomes" id="UP000076715"/>
    </source>
</evidence>
<proteinExistence type="predicted"/>
<organism evidence="2 3">
    <name type="scientific">Aquimarina aggregata</name>
    <dbReference type="NCBI Taxonomy" id="1642818"/>
    <lineage>
        <taxon>Bacteria</taxon>
        <taxon>Pseudomonadati</taxon>
        <taxon>Bacteroidota</taxon>
        <taxon>Flavobacteriia</taxon>
        <taxon>Flavobacteriales</taxon>
        <taxon>Flavobacteriaceae</taxon>
        <taxon>Aquimarina</taxon>
    </lineage>
</organism>
<feature type="transmembrane region" description="Helical" evidence="1">
    <location>
        <begin position="60"/>
        <end position="78"/>
    </location>
</feature>
<feature type="transmembrane region" description="Helical" evidence="1">
    <location>
        <begin position="177"/>
        <end position="201"/>
    </location>
</feature>
<evidence type="ECO:0000313" key="2">
    <source>
        <dbReference type="EMBL" id="KZS41813.1"/>
    </source>
</evidence>
<keyword evidence="1" id="KW-1133">Transmembrane helix</keyword>
<feature type="transmembrane region" description="Helical" evidence="1">
    <location>
        <begin position="36"/>
        <end position="54"/>
    </location>
</feature>
<keyword evidence="1" id="KW-0812">Transmembrane</keyword>
<feature type="transmembrane region" description="Helical" evidence="1">
    <location>
        <begin position="153"/>
        <end position="171"/>
    </location>
</feature>
<feature type="transmembrane region" description="Helical" evidence="1">
    <location>
        <begin position="12"/>
        <end position="29"/>
    </location>
</feature>
<sequence length="216" mass="24545">MCSAIFLDKSSLIYTKPFVQIALIVLYLTEVKRINFLFPIMMLAVLVLDVFIYIDFVKYLNLITALVLVYYLGGVLMLKQYISKEDIKVSKLVSLPVLVSVAFVSYLIYAIAELALPRAKDSIGAILLIATGALVFSMANFIVYMVDRYEKSIYLFVTACCTLFIDGLLAINEMYYYAKVFTILINLVEITGLYFLTSFFIETKLIETKSSKGKYF</sequence>
<protein>
    <recommendedName>
        <fullName evidence="4">YhhN-like protein</fullName>
    </recommendedName>
</protein>
<dbReference type="EMBL" id="LQRT01000003">
    <property type="protein sequence ID" value="KZS41813.1"/>
    <property type="molecule type" value="Genomic_DNA"/>
</dbReference>
<dbReference type="Proteomes" id="UP000076715">
    <property type="component" value="Unassembled WGS sequence"/>
</dbReference>